<evidence type="ECO:0000256" key="1">
    <source>
        <dbReference type="SAM" id="MobiDB-lite"/>
    </source>
</evidence>
<protein>
    <submittedName>
        <fullName evidence="2">Uncharacterized protein</fullName>
    </submittedName>
</protein>
<feature type="compositionally biased region" description="Acidic residues" evidence="1">
    <location>
        <begin position="51"/>
        <end position="61"/>
    </location>
</feature>
<reference evidence="2" key="1">
    <citation type="submission" date="2019-11" db="EMBL/GenBank/DDBJ databases">
        <title>Bipolaris sorokiniana Genome sequencing.</title>
        <authorList>
            <person name="Wang H."/>
        </authorList>
    </citation>
    <scope>NUCLEOTIDE SEQUENCE</scope>
</reference>
<gene>
    <name evidence="2" type="ORF">GGP41_005440</name>
</gene>
<dbReference type="Proteomes" id="UP000624244">
    <property type="component" value="Unassembled WGS sequence"/>
</dbReference>
<feature type="region of interest" description="Disordered" evidence="1">
    <location>
        <begin position="1"/>
        <end position="65"/>
    </location>
</feature>
<proteinExistence type="predicted"/>
<comment type="caution">
    <text evidence="2">The sequence shown here is derived from an EMBL/GenBank/DDBJ whole genome shotgun (WGS) entry which is preliminary data.</text>
</comment>
<evidence type="ECO:0000313" key="2">
    <source>
        <dbReference type="EMBL" id="KAF5850024.1"/>
    </source>
</evidence>
<organism evidence="2 3">
    <name type="scientific">Cochliobolus sativus</name>
    <name type="common">Common root rot and spot blotch fungus</name>
    <name type="synonym">Bipolaris sorokiniana</name>
    <dbReference type="NCBI Taxonomy" id="45130"/>
    <lineage>
        <taxon>Eukaryota</taxon>
        <taxon>Fungi</taxon>
        <taxon>Dikarya</taxon>
        <taxon>Ascomycota</taxon>
        <taxon>Pezizomycotina</taxon>
        <taxon>Dothideomycetes</taxon>
        <taxon>Pleosporomycetidae</taxon>
        <taxon>Pleosporales</taxon>
        <taxon>Pleosporineae</taxon>
        <taxon>Pleosporaceae</taxon>
        <taxon>Bipolaris</taxon>
    </lineage>
</organism>
<dbReference type="EMBL" id="WNKQ01000008">
    <property type="protein sequence ID" value="KAF5850024.1"/>
    <property type="molecule type" value="Genomic_DNA"/>
</dbReference>
<evidence type="ECO:0000313" key="3">
    <source>
        <dbReference type="Proteomes" id="UP000624244"/>
    </source>
</evidence>
<accession>A0A8H5ZKS7</accession>
<feature type="compositionally biased region" description="Basic and acidic residues" evidence="1">
    <location>
        <begin position="26"/>
        <end position="35"/>
    </location>
</feature>
<sequence>MGNDPESEAEPPRQDAQNSRPPHRRVGSDETERPHSAQQTQHDTDSHISETSEEESDEDDLDPAHRIDDFNWEDLHHRYHEAVKVCHGEEAALMEEWESLMTYFRIWAQSGHEHETDRTYSRCVLRPIPTSSNVLLNSTSDSVRAPPTFSTRKIHLSRSEATVRYP</sequence>
<name>A0A8H5ZKS7_COCSA</name>
<dbReference type="AlphaFoldDB" id="A0A8H5ZKS7"/>